<sequence length="98" mass="11376">MRVKREYRSRDDTEVTVLDALVDRGEEGMTVLELRTRVEVEIDALETALAALKSDRLITTEREDGRLVIRPAEKVVPDEDETDEETSLVDRLRERFPF</sequence>
<name>A0ABD6AS71_9EURY</name>
<gene>
    <name evidence="1" type="ORF">ACFSBT_00500</name>
</gene>
<protein>
    <submittedName>
        <fullName evidence="1">DUF6432 family protein</fullName>
    </submittedName>
</protein>
<dbReference type="SUPFAM" id="SSF46785">
    <property type="entry name" value="Winged helix' DNA-binding domain"/>
    <property type="match status" value="1"/>
</dbReference>
<dbReference type="EMBL" id="JBHUDC010000001">
    <property type="protein sequence ID" value="MFD1511754.1"/>
    <property type="molecule type" value="Genomic_DNA"/>
</dbReference>
<reference evidence="1 2" key="1">
    <citation type="journal article" date="2019" name="Int. J. Syst. Evol. Microbiol.">
        <title>The Global Catalogue of Microorganisms (GCM) 10K type strain sequencing project: providing services to taxonomists for standard genome sequencing and annotation.</title>
        <authorList>
            <consortium name="The Broad Institute Genomics Platform"/>
            <consortium name="The Broad Institute Genome Sequencing Center for Infectious Disease"/>
            <person name="Wu L."/>
            <person name="Ma J."/>
        </authorList>
    </citation>
    <scope>NUCLEOTIDE SEQUENCE [LARGE SCALE GENOMIC DNA]</scope>
    <source>
        <strain evidence="1 2">CGMCC 1.12563</strain>
    </source>
</reference>
<dbReference type="InterPro" id="IPR036390">
    <property type="entry name" value="WH_DNA-bd_sf"/>
</dbReference>
<evidence type="ECO:0000313" key="1">
    <source>
        <dbReference type="EMBL" id="MFD1511754.1"/>
    </source>
</evidence>
<dbReference type="RefSeq" id="WP_250871739.1">
    <property type="nucleotide sequence ID" value="NZ_JALXFV010000001.1"/>
</dbReference>
<evidence type="ECO:0000313" key="2">
    <source>
        <dbReference type="Proteomes" id="UP001597187"/>
    </source>
</evidence>
<keyword evidence="2" id="KW-1185">Reference proteome</keyword>
<proteinExistence type="predicted"/>
<comment type="caution">
    <text evidence="1">The sequence shown here is derived from an EMBL/GenBank/DDBJ whole genome shotgun (WGS) entry which is preliminary data.</text>
</comment>
<organism evidence="1 2">
    <name type="scientific">Halomarina rubra</name>
    <dbReference type="NCBI Taxonomy" id="2071873"/>
    <lineage>
        <taxon>Archaea</taxon>
        <taxon>Methanobacteriati</taxon>
        <taxon>Methanobacteriota</taxon>
        <taxon>Stenosarchaea group</taxon>
        <taxon>Halobacteria</taxon>
        <taxon>Halobacteriales</taxon>
        <taxon>Natronomonadaceae</taxon>
        <taxon>Halomarina</taxon>
    </lineage>
</organism>
<dbReference type="AlphaFoldDB" id="A0ABD6AS71"/>
<dbReference type="Proteomes" id="UP001597187">
    <property type="component" value="Unassembled WGS sequence"/>
</dbReference>
<accession>A0ABD6AS71</accession>
<dbReference type="InterPro" id="IPR045490">
    <property type="entry name" value="DUF6432"/>
</dbReference>
<dbReference type="Pfam" id="PF20024">
    <property type="entry name" value="DUF6432"/>
    <property type="match status" value="1"/>
</dbReference>